<accession>A0A5B8C658</accession>
<gene>
    <name evidence="2" type="ORF">FE374_14735</name>
</gene>
<dbReference type="OrthoDB" id="9781342at2"/>
<evidence type="ECO:0000313" key="3">
    <source>
        <dbReference type="Proteomes" id="UP000314616"/>
    </source>
</evidence>
<protein>
    <submittedName>
        <fullName evidence="2">Gamma-glutamyltransferase</fullName>
    </submittedName>
</protein>
<sequence>MTNAPAQLKGPSYGPAHVRRPVRTAAGRPPTVAGRAMVATSQPLATWAGLRALNRGGNAADAALAAAAMQTVVEPMSTGIGGDCFAIVWKDGKADALDAAGPAPARIDDDTPATRGPRSVTVPGAVAGWAELNARYGRLSLEECLADAIDAAERGFAVAAITAQLWAAADSPAGMPAPTLGERVTATELAATLRRIADGGPDAFYRGPVAEAIASVSWLEEEDLRAYAPRWVEPLRHNYRGTEVLELPAPTQGVAALEALGLLERMDGPTLPNRIRAARLAIEDALANVRDGVDVSHLLDPAHLDRRVQVQEQLVAEPLGGTVYIAAVDEDRMAVSFIQSLYMSFGSGVVAPGTGVVLQNRGAGFGVQGRVVAGTRPYHTIIPGMMARDGDLYGPFGIMGGPIQAQAHMQFVSSLVDDGLDVQAALDRPRFLVAGDGVHLEEGYWPEAAALEEAGEQVVLDDNAHGFGGGQAVIVQGDALIGGSDPRKDGHAGGF</sequence>
<dbReference type="SUPFAM" id="SSF56235">
    <property type="entry name" value="N-terminal nucleophile aminohydrolases (Ntn hydrolases)"/>
    <property type="match status" value="1"/>
</dbReference>
<organism evidence="2 3">
    <name type="scientific">Georgenia yuyongxinii</name>
    <dbReference type="NCBI Taxonomy" id="2589797"/>
    <lineage>
        <taxon>Bacteria</taxon>
        <taxon>Bacillati</taxon>
        <taxon>Actinomycetota</taxon>
        <taxon>Actinomycetes</taxon>
        <taxon>Micrococcales</taxon>
        <taxon>Bogoriellaceae</taxon>
        <taxon>Georgenia</taxon>
    </lineage>
</organism>
<dbReference type="Gene3D" id="1.10.246.230">
    <property type="match status" value="1"/>
</dbReference>
<dbReference type="PANTHER" id="PTHR43881:SF1">
    <property type="entry name" value="GAMMA-GLUTAMYLTRANSPEPTIDASE (AFU_ORTHOLOGUE AFUA_4G13580)"/>
    <property type="match status" value="1"/>
</dbReference>
<dbReference type="InterPro" id="IPR052896">
    <property type="entry name" value="GGT-like_enzyme"/>
</dbReference>
<dbReference type="KEGG" id="gyu:FE374_14735"/>
<keyword evidence="2" id="KW-0808">Transferase</keyword>
<dbReference type="Proteomes" id="UP000314616">
    <property type="component" value="Chromosome"/>
</dbReference>
<evidence type="ECO:0000313" key="2">
    <source>
        <dbReference type="EMBL" id="QDC25697.1"/>
    </source>
</evidence>
<dbReference type="GO" id="GO:0016740">
    <property type="term" value="F:transferase activity"/>
    <property type="evidence" value="ECO:0007669"/>
    <property type="project" value="UniProtKB-KW"/>
</dbReference>
<evidence type="ECO:0000256" key="1">
    <source>
        <dbReference type="SAM" id="MobiDB-lite"/>
    </source>
</evidence>
<dbReference type="InterPro" id="IPR043137">
    <property type="entry name" value="GGT_ssub_C"/>
</dbReference>
<dbReference type="InterPro" id="IPR029055">
    <property type="entry name" value="Ntn_hydrolases_N"/>
</dbReference>
<feature type="region of interest" description="Disordered" evidence="1">
    <location>
        <begin position="100"/>
        <end position="119"/>
    </location>
</feature>
<dbReference type="RefSeq" id="WP_139929947.1">
    <property type="nucleotide sequence ID" value="NZ_CP040915.1"/>
</dbReference>
<feature type="region of interest" description="Disordered" evidence="1">
    <location>
        <begin position="1"/>
        <end position="31"/>
    </location>
</feature>
<reference evidence="2 3" key="1">
    <citation type="submission" date="2019-05" db="EMBL/GenBank/DDBJ databases">
        <title>Georgenia *** sp. nov., and Georgenia *** sp. nov., isolated from the intestinal contents of plateau pika (Ochotona curzoniae) in the Qinghai-Tibet plateau of China.</title>
        <authorList>
            <person name="Tian Z."/>
        </authorList>
    </citation>
    <scope>NUCLEOTIDE SEQUENCE [LARGE SCALE GENOMIC DNA]</scope>
    <source>
        <strain evidence="2 3">Z443</strain>
    </source>
</reference>
<dbReference type="PANTHER" id="PTHR43881">
    <property type="entry name" value="GAMMA-GLUTAMYLTRANSPEPTIDASE (AFU_ORTHOLOGUE AFUA_4G13580)"/>
    <property type="match status" value="1"/>
</dbReference>
<dbReference type="EMBL" id="CP040915">
    <property type="protein sequence ID" value="QDC25697.1"/>
    <property type="molecule type" value="Genomic_DNA"/>
</dbReference>
<dbReference type="AlphaFoldDB" id="A0A5B8C658"/>
<name>A0A5B8C658_9MICO</name>
<proteinExistence type="predicted"/>
<dbReference type="Pfam" id="PF01019">
    <property type="entry name" value="G_glu_transpept"/>
    <property type="match status" value="1"/>
</dbReference>
<dbReference type="PRINTS" id="PR01210">
    <property type="entry name" value="GGTRANSPTASE"/>
</dbReference>
<dbReference type="Gene3D" id="3.60.20.40">
    <property type="match status" value="1"/>
</dbReference>